<sequence>MHRMKELYAGPQWHIRYAATKAFFGMIMIKGPSVREHGVLMLSLVEKLKDLQVDFKEEETYNMNGLQENLHELINILVKYEATIEKSALSVLVGDASTSKAKGKVAGCEKRKKGKTFSTTTSTLSAPVTPLGGGKGKWKRFVSQGSRMIFTFIAVRRAIGRRSVLSSSPLKV</sequence>
<gene>
    <name evidence="1" type="ORF">Sradi_5845800</name>
</gene>
<reference evidence="1" key="1">
    <citation type="submission" date="2020-06" db="EMBL/GenBank/DDBJ databases">
        <authorList>
            <person name="Li T."/>
            <person name="Hu X."/>
            <person name="Zhang T."/>
            <person name="Song X."/>
            <person name="Zhang H."/>
            <person name="Dai N."/>
            <person name="Sheng W."/>
            <person name="Hou X."/>
            <person name="Wei L."/>
        </authorList>
    </citation>
    <scope>NUCLEOTIDE SEQUENCE</scope>
    <source>
        <strain evidence="1">G02</strain>
        <tissue evidence="1">Leaf</tissue>
    </source>
</reference>
<organism evidence="1">
    <name type="scientific">Sesamum radiatum</name>
    <name type="common">Black benniseed</name>
    <dbReference type="NCBI Taxonomy" id="300843"/>
    <lineage>
        <taxon>Eukaryota</taxon>
        <taxon>Viridiplantae</taxon>
        <taxon>Streptophyta</taxon>
        <taxon>Embryophyta</taxon>
        <taxon>Tracheophyta</taxon>
        <taxon>Spermatophyta</taxon>
        <taxon>Magnoliopsida</taxon>
        <taxon>eudicotyledons</taxon>
        <taxon>Gunneridae</taxon>
        <taxon>Pentapetalae</taxon>
        <taxon>asterids</taxon>
        <taxon>lamiids</taxon>
        <taxon>Lamiales</taxon>
        <taxon>Pedaliaceae</taxon>
        <taxon>Sesamum</taxon>
    </lineage>
</organism>
<dbReference type="EMBL" id="JACGWJ010000027">
    <property type="protein sequence ID" value="KAL0309035.1"/>
    <property type="molecule type" value="Genomic_DNA"/>
</dbReference>
<name>A0AAW2KQ28_SESRA</name>
<evidence type="ECO:0000313" key="1">
    <source>
        <dbReference type="EMBL" id="KAL0309035.1"/>
    </source>
</evidence>
<reference evidence="1" key="2">
    <citation type="journal article" date="2024" name="Plant">
        <title>Genomic evolution and insights into agronomic trait innovations of Sesamum species.</title>
        <authorList>
            <person name="Miao H."/>
            <person name="Wang L."/>
            <person name="Qu L."/>
            <person name="Liu H."/>
            <person name="Sun Y."/>
            <person name="Le M."/>
            <person name="Wang Q."/>
            <person name="Wei S."/>
            <person name="Zheng Y."/>
            <person name="Lin W."/>
            <person name="Duan Y."/>
            <person name="Cao H."/>
            <person name="Xiong S."/>
            <person name="Wang X."/>
            <person name="Wei L."/>
            <person name="Li C."/>
            <person name="Ma Q."/>
            <person name="Ju M."/>
            <person name="Zhao R."/>
            <person name="Li G."/>
            <person name="Mu C."/>
            <person name="Tian Q."/>
            <person name="Mei H."/>
            <person name="Zhang T."/>
            <person name="Gao T."/>
            <person name="Zhang H."/>
        </authorList>
    </citation>
    <scope>NUCLEOTIDE SEQUENCE</scope>
    <source>
        <strain evidence="1">G02</strain>
    </source>
</reference>
<protein>
    <submittedName>
        <fullName evidence="1">Uncharacterized protein</fullName>
    </submittedName>
</protein>
<proteinExistence type="predicted"/>
<accession>A0AAW2KQ28</accession>
<dbReference type="AlphaFoldDB" id="A0AAW2KQ28"/>
<comment type="caution">
    <text evidence="1">The sequence shown here is derived from an EMBL/GenBank/DDBJ whole genome shotgun (WGS) entry which is preliminary data.</text>
</comment>